<feature type="region of interest" description="Disordered" evidence="1">
    <location>
        <begin position="186"/>
        <end position="211"/>
    </location>
</feature>
<proteinExistence type="predicted"/>
<dbReference type="Proteomes" id="UP001147746">
    <property type="component" value="Unassembled WGS sequence"/>
</dbReference>
<evidence type="ECO:0000313" key="4">
    <source>
        <dbReference type="EMBL" id="KAJ5321426.1"/>
    </source>
</evidence>
<reference evidence="4" key="2">
    <citation type="journal article" date="2023" name="IMA Fungus">
        <title>Comparative genomic study of the Penicillium genus elucidates a diverse pangenome and 15 lateral gene transfer events.</title>
        <authorList>
            <person name="Petersen C."/>
            <person name="Sorensen T."/>
            <person name="Nielsen M.R."/>
            <person name="Sondergaard T.E."/>
            <person name="Sorensen J.L."/>
            <person name="Fitzpatrick D.A."/>
            <person name="Frisvad J.C."/>
            <person name="Nielsen K.L."/>
        </authorList>
    </citation>
    <scope>NUCLEOTIDE SEQUENCE</scope>
    <source>
        <strain evidence="4">IBT 21472</strain>
    </source>
</reference>
<reference evidence="4" key="1">
    <citation type="submission" date="2022-12" db="EMBL/GenBank/DDBJ databases">
        <authorList>
            <person name="Petersen C."/>
        </authorList>
    </citation>
    <scope>NUCLEOTIDE SEQUENCE</scope>
    <source>
        <strain evidence="4">IBT 21472</strain>
    </source>
</reference>
<name>A0A9W9Q025_9EURO</name>
<dbReference type="Pfam" id="PF17111">
    <property type="entry name" value="PigL_N"/>
    <property type="match status" value="1"/>
</dbReference>
<feature type="compositionally biased region" description="Basic and acidic residues" evidence="1">
    <location>
        <begin position="186"/>
        <end position="197"/>
    </location>
</feature>
<accession>A0A9W9Q025</accession>
<dbReference type="InterPro" id="IPR031348">
    <property type="entry name" value="PigL_N"/>
</dbReference>
<sequence length="282" mass="31340">MDPFSITVGALGITEFALSSISHLRDLVDGLKEANDVIQDVIFNLNAIQLSLSALKNLQFSDNTTYTEAKEDLKKTGVAEAVNNCGQACAEFSKKLEQWTKHSSSTKLSLRDRLTVGLWNKEKVQTFRTQVHSCQSIVHFAIDSASLIILVRSENSSKTAQQEKEKQLRVLETAIQEHIQLTERKQGDALQRKKDLEYPEDEDEDEGGDAQRTLAIQEIDKQSRLLEADQIASKLVSQTISKLSTREVGNAYNTYNTSFGGSNSGFQIAHSTGTINWNGSRT</sequence>
<feature type="domain" description="Azaphilone pigments biosynthesis cluster protein L N-terminal" evidence="3">
    <location>
        <begin position="1"/>
        <end position="199"/>
    </location>
</feature>
<comment type="caution">
    <text evidence="4">The sequence shown here is derived from an EMBL/GenBank/DDBJ whole genome shotgun (WGS) entry which is preliminary data.</text>
</comment>
<dbReference type="InterPro" id="IPR031469">
    <property type="entry name" value="SesB_dom"/>
</dbReference>
<evidence type="ECO:0000313" key="5">
    <source>
        <dbReference type="Proteomes" id="UP001147746"/>
    </source>
</evidence>
<dbReference type="OrthoDB" id="432483at2759"/>
<gene>
    <name evidence="4" type="ORF">N7476_004428</name>
</gene>
<keyword evidence="5" id="KW-1185">Reference proteome</keyword>
<feature type="compositionally biased region" description="Acidic residues" evidence="1">
    <location>
        <begin position="198"/>
        <end position="208"/>
    </location>
</feature>
<dbReference type="EMBL" id="JAPZBO010000003">
    <property type="protein sequence ID" value="KAJ5321426.1"/>
    <property type="molecule type" value="Genomic_DNA"/>
</dbReference>
<dbReference type="AlphaFoldDB" id="A0A9W9Q025"/>
<dbReference type="Pfam" id="PF17046">
    <property type="entry name" value="Ses_B"/>
    <property type="match status" value="1"/>
</dbReference>
<evidence type="ECO:0000259" key="2">
    <source>
        <dbReference type="Pfam" id="PF17046"/>
    </source>
</evidence>
<protein>
    <submittedName>
        <fullName evidence="4">Cytochrome P450</fullName>
    </submittedName>
</protein>
<feature type="domain" description="Fungal death-pathway protein SesB" evidence="2">
    <location>
        <begin position="253"/>
        <end position="277"/>
    </location>
</feature>
<evidence type="ECO:0000256" key="1">
    <source>
        <dbReference type="SAM" id="MobiDB-lite"/>
    </source>
</evidence>
<organism evidence="4 5">
    <name type="scientific">Penicillium atrosanguineum</name>
    <dbReference type="NCBI Taxonomy" id="1132637"/>
    <lineage>
        <taxon>Eukaryota</taxon>
        <taxon>Fungi</taxon>
        <taxon>Dikarya</taxon>
        <taxon>Ascomycota</taxon>
        <taxon>Pezizomycotina</taxon>
        <taxon>Eurotiomycetes</taxon>
        <taxon>Eurotiomycetidae</taxon>
        <taxon>Eurotiales</taxon>
        <taxon>Aspergillaceae</taxon>
        <taxon>Penicillium</taxon>
    </lineage>
</organism>
<evidence type="ECO:0000259" key="3">
    <source>
        <dbReference type="Pfam" id="PF17111"/>
    </source>
</evidence>